<name>A0A7S3NKV3_9STRA</name>
<gene>
    <name evidence="1" type="ORF">ALAG00032_LOCUS15325</name>
</gene>
<accession>A0A7S3NKV3</accession>
<proteinExistence type="predicted"/>
<evidence type="ECO:0000313" key="1">
    <source>
        <dbReference type="EMBL" id="CAE0374522.1"/>
    </source>
</evidence>
<dbReference type="SUPFAM" id="SSF53335">
    <property type="entry name" value="S-adenosyl-L-methionine-dependent methyltransferases"/>
    <property type="match status" value="1"/>
</dbReference>
<dbReference type="Pfam" id="PF13489">
    <property type="entry name" value="Methyltransf_23"/>
    <property type="match status" value="1"/>
</dbReference>
<organism evidence="1">
    <name type="scientific">Aureoumbra lagunensis</name>
    <dbReference type="NCBI Taxonomy" id="44058"/>
    <lineage>
        <taxon>Eukaryota</taxon>
        <taxon>Sar</taxon>
        <taxon>Stramenopiles</taxon>
        <taxon>Ochrophyta</taxon>
        <taxon>Pelagophyceae</taxon>
        <taxon>Pelagomonadales</taxon>
        <taxon>Aureoumbra</taxon>
    </lineage>
</organism>
<dbReference type="EMBL" id="HBIJ01023265">
    <property type="protein sequence ID" value="CAE0374522.1"/>
    <property type="molecule type" value="Transcribed_RNA"/>
</dbReference>
<dbReference type="CDD" id="cd02440">
    <property type="entry name" value="AdoMet_MTases"/>
    <property type="match status" value="1"/>
</dbReference>
<dbReference type="InterPro" id="IPR029063">
    <property type="entry name" value="SAM-dependent_MTases_sf"/>
</dbReference>
<sequence>MVQGKTLRDICVNKSFETTLEDIEWIEPHGGPLKNGDQIIQLIQGKSALEIGGPTYNGINLYDWLASCDIVAQFIDERIGRNGLDDPFYVGSRQMGKYIIADAANLTNIIPDHSYDVIYASHVLEHMQNPLGALLSWDQILKPGGLAFFILPWKQNTFDQFRAVNTLEQLGQKYIRSMAGDPGALRTDFEQTIRSMDMTRDYGFPPGSSNDALRERTLGSPRGLEQLHWHVYDLHLLNELFKCLNYSVVSMDILLPFHQVIAGIKPLS</sequence>
<dbReference type="Gene3D" id="3.40.50.150">
    <property type="entry name" value="Vaccinia Virus protein VP39"/>
    <property type="match status" value="1"/>
</dbReference>
<dbReference type="AlphaFoldDB" id="A0A7S3NKV3"/>
<dbReference type="GO" id="GO:0008757">
    <property type="term" value="F:S-adenosylmethionine-dependent methyltransferase activity"/>
    <property type="evidence" value="ECO:0007669"/>
    <property type="project" value="InterPro"/>
</dbReference>
<reference evidence="1" key="1">
    <citation type="submission" date="2021-01" db="EMBL/GenBank/DDBJ databases">
        <authorList>
            <person name="Corre E."/>
            <person name="Pelletier E."/>
            <person name="Niang G."/>
            <person name="Scheremetjew M."/>
            <person name="Finn R."/>
            <person name="Kale V."/>
            <person name="Holt S."/>
            <person name="Cochrane G."/>
            <person name="Meng A."/>
            <person name="Brown T."/>
            <person name="Cohen L."/>
        </authorList>
    </citation>
    <scope>NUCLEOTIDE SEQUENCE</scope>
    <source>
        <strain evidence="1">CCMP1510</strain>
    </source>
</reference>
<protein>
    <recommendedName>
        <fullName evidence="2">Methyltransferase type 11 domain-containing protein</fullName>
    </recommendedName>
</protein>
<evidence type="ECO:0008006" key="2">
    <source>
        <dbReference type="Google" id="ProtNLM"/>
    </source>
</evidence>